<evidence type="ECO:0000256" key="3">
    <source>
        <dbReference type="SAM" id="SignalP"/>
    </source>
</evidence>
<keyword evidence="4" id="KW-1185">Reference proteome</keyword>
<feature type="chain" id="PRO_5034733463" evidence="3">
    <location>
        <begin position="27"/>
        <end position="260"/>
    </location>
</feature>
<reference evidence="4" key="1">
    <citation type="journal article" date="2019" name="Nat. Commun.">
        <title>Genome-wide association mapping of date palm fruit traits.</title>
        <authorList>
            <person name="Hazzouri K.M."/>
            <person name="Gros-Balthazard M."/>
            <person name="Flowers J.M."/>
            <person name="Copetti D."/>
            <person name="Lemansour A."/>
            <person name="Lebrun M."/>
            <person name="Masmoudi K."/>
            <person name="Ferrand S."/>
            <person name="Dhar M.I."/>
            <person name="Fresquez Z.A."/>
            <person name="Rosas U."/>
            <person name="Zhang J."/>
            <person name="Talag J."/>
            <person name="Lee S."/>
            <person name="Kudrna D."/>
            <person name="Powell R.F."/>
            <person name="Leitch I.J."/>
            <person name="Krueger R.R."/>
            <person name="Wing R.A."/>
            <person name="Amiri K.M.A."/>
            <person name="Purugganan M.D."/>
        </authorList>
    </citation>
    <scope>NUCLEOTIDE SEQUENCE [LARGE SCALE GENOMIC DNA]</scope>
    <source>
        <strain evidence="4">cv. Khalas</strain>
    </source>
</reference>
<evidence type="ECO:0000256" key="2">
    <source>
        <dbReference type="RuleBase" id="RU004328"/>
    </source>
</evidence>
<dbReference type="InterPro" id="IPR036430">
    <property type="entry name" value="RNase_T2-like_sf"/>
</dbReference>
<dbReference type="Pfam" id="PF00445">
    <property type="entry name" value="Ribonuclease_T2"/>
    <property type="match status" value="1"/>
</dbReference>
<dbReference type="PANTHER" id="PTHR11240">
    <property type="entry name" value="RIBONUCLEASE T2"/>
    <property type="match status" value="1"/>
</dbReference>
<keyword evidence="3" id="KW-0732">Signal</keyword>
<organism evidence="4 5">
    <name type="scientific">Phoenix dactylifera</name>
    <name type="common">Date palm</name>
    <dbReference type="NCBI Taxonomy" id="42345"/>
    <lineage>
        <taxon>Eukaryota</taxon>
        <taxon>Viridiplantae</taxon>
        <taxon>Streptophyta</taxon>
        <taxon>Embryophyta</taxon>
        <taxon>Tracheophyta</taxon>
        <taxon>Spermatophyta</taxon>
        <taxon>Magnoliopsida</taxon>
        <taxon>Liliopsida</taxon>
        <taxon>Arecaceae</taxon>
        <taxon>Coryphoideae</taxon>
        <taxon>Phoeniceae</taxon>
        <taxon>Phoenix</taxon>
    </lineage>
</organism>
<evidence type="ECO:0000256" key="1">
    <source>
        <dbReference type="ARBA" id="ARBA00007469"/>
    </source>
</evidence>
<dbReference type="AlphaFoldDB" id="A0A8B7C4R5"/>
<feature type="signal peptide" evidence="3">
    <location>
        <begin position="1"/>
        <end position="26"/>
    </location>
</feature>
<dbReference type="Gene3D" id="3.90.730.10">
    <property type="entry name" value="Ribonuclease T2-like"/>
    <property type="match status" value="1"/>
</dbReference>
<dbReference type="GeneID" id="103708556"/>
<evidence type="ECO:0000313" key="5">
    <source>
        <dbReference type="RefSeq" id="XP_008791750.1"/>
    </source>
</evidence>
<dbReference type="KEGG" id="pda:103708556"/>
<reference evidence="5" key="2">
    <citation type="submission" date="2025-08" db="UniProtKB">
        <authorList>
            <consortium name="RefSeq"/>
        </authorList>
    </citation>
    <scope>IDENTIFICATION</scope>
    <source>
        <tissue evidence="5">Young leaves</tissue>
    </source>
</reference>
<accession>A0A8B7C4R5</accession>
<proteinExistence type="inferred from homology"/>
<dbReference type="OrthoDB" id="435754at2759"/>
<comment type="similarity">
    <text evidence="1 2">Belongs to the RNase T2 family.</text>
</comment>
<dbReference type="RefSeq" id="XP_008791750.1">
    <property type="nucleotide sequence ID" value="XM_008793528.4"/>
</dbReference>
<dbReference type="GO" id="GO:0003723">
    <property type="term" value="F:RNA binding"/>
    <property type="evidence" value="ECO:0007669"/>
    <property type="project" value="InterPro"/>
</dbReference>
<gene>
    <name evidence="5" type="primary">LOC103708556</name>
</gene>
<dbReference type="PANTHER" id="PTHR11240:SF57">
    <property type="entry name" value="OS09G0538000 PROTEIN"/>
    <property type="match status" value="1"/>
</dbReference>
<dbReference type="Proteomes" id="UP000228380">
    <property type="component" value="Chromosome 10"/>
</dbReference>
<dbReference type="GO" id="GO:0006401">
    <property type="term" value="P:RNA catabolic process"/>
    <property type="evidence" value="ECO:0007669"/>
    <property type="project" value="TreeGrafter"/>
</dbReference>
<dbReference type="GO" id="GO:0005576">
    <property type="term" value="C:extracellular region"/>
    <property type="evidence" value="ECO:0007669"/>
    <property type="project" value="TreeGrafter"/>
</dbReference>
<evidence type="ECO:0000313" key="4">
    <source>
        <dbReference type="Proteomes" id="UP000228380"/>
    </source>
</evidence>
<name>A0A8B7C4R5_PHODC</name>
<dbReference type="GO" id="GO:0033897">
    <property type="term" value="F:ribonuclease T2 activity"/>
    <property type="evidence" value="ECO:0007669"/>
    <property type="project" value="InterPro"/>
</dbReference>
<sequence length="260" mass="28735">MMAGSKALPLLFLLALVTLSSAPAMATSKFDFFYLTLMWPGAYCNSGLFSKCCRPTTGKPALDFFVQSLETYDSSNGEPVTGCSTDCRFSVNALRKLIDDLYAYWTDVSCPSNNGRQQWENVWCSYGTCSNFNETYYFQRALALRAQVDLLSLLKANGIVPSSDKLYKLEDIQDALIPTLGFSTVVECNKKWVLGESQLYKIRICVSSDAKTIISCPIQKSSSCGSKVKFLPFNPKQLPVGSAHNMANPIEMTAAIDMDM</sequence>
<protein>
    <submittedName>
        <fullName evidence="5">Ribonuclease 3-like</fullName>
    </submittedName>
</protein>
<dbReference type="InterPro" id="IPR001568">
    <property type="entry name" value="RNase_T2-like"/>
</dbReference>
<dbReference type="SUPFAM" id="SSF55895">
    <property type="entry name" value="Ribonuclease Rh-like"/>
    <property type="match status" value="1"/>
</dbReference>